<keyword evidence="2 6" id="KW-0812">Transmembrane</keyword>
<dbReference type="InterPro" id="IPR011701">
    <property type="entry name" value="MFS"/>
</dbReference>
<organism evidence="8 9">
    <name type="scientific">Agromyces cerinus subsp. cerinus</name>
    <dbReference type="NCBI Taxonomy" id="232089"/>
    <lineage>
        <taxon>Bacteria</taxon>
        <taxon>Bacillati</taxon>
        <taxon>Actinomycetota</taxon>
        <taxon>Actinomycetes</taxon>
        <taxon>Micrococcales</taxon>
        <taxon>Microbacteriaceae</taxon>
        <taxon>Agromyces</taxon>
    </lineage>
</organism>
<dbReference type="Gene3D" id="1.20.1250.20">
    <property type="entry name" value="MFS general substrate transporter like domains"/>
    <property type="match status" value="2"/>
</dbReference>
<feature type="region of interest" description="Disordered" evidence="5">
    <location>
        <begin position="1"/>
        <end position="21"/>
    </location>
</feature>
<evidence type="ECO:0000256" key="2">
    <source>
        <dbReference type="ARBA" id="ARBA00022692"/>
    </source>
</evidence>
<evidence type="ECO:0000256" key="4">
    <source>
        <dbReference type="ARBA" id="ARBA00023136"/>
    </source>
</evidence>
<keyword evidence="3 6" id="KW-1133">Transmembrane helix</keyword>
<dbReference type="InterPro" id="IPR036259">
    <property type="entry name" value="MFS_trans_sf"/>
</dbReference>
<feature type="transmembrane region" description="Helical" evidence="6">
    <location>
        <begin position="128"/>
        <end position="152"/>
    </location>
</feature>
<protein>
    <submittedName>
        <fullName evidence="8">Predicted arabinose efflux permease, MFS family</fullName>
    </submittedName>
</protein>
<sequence length="419" mass="44538">MVNVDRANEPDPLNAPAEPAGPVPSRVSIGWLLRFALAWFGLWLLVMLPGQFMMAKLAEFVAPEDKVALTAFLIGESSVVILVSVPVFGILSDRTRLPGWRRRAWILGGFLLGGVSFALVGIQRDPIAIAVLIALVALGYAAVLVALSAVIADQVPRFQRGRASAAMGVPQVLALAIGMVIVTMLVPDVGGSWAIIGVLALACAVPFLLGSRDPLPPVDAAPKRFAAALRFPPLGPNHDYYWTMSSRVLVNAGNMVGTAYLLFFLSDVLKVDDPDTGMLVLILVYLVACGLAGWLGGLLSDRLRARRIFVLVAAALQAAAALLLAIVPTWDASIVAAVLLGLGYGVFLSVDQALVTDVLPDRTNRARDLGLINAAQNLPIAPLVAWLVLSFAGYRELYVVAAAIMLLGGILIYRVRSVR</sequence>
<proteinExistence type="predicted"/>
<feature type="transmembrane region" description="Helical" evidence="6">
    <location>
        <begin position="164"/>
        <end position="186"/>
    </location>
</feature>
<feature type="domain" description="Major facilitator superfamily (MFS) profile" evidence="7">
    <location>
        <begin position="240"/>
        <end position="419"/>
    </location>
</feature>
<evidence type="ECO:0000256" key="3">
    <source>
        <dbReference type="ARBA" id="ARBA00022989"/>
    </source>
</evidence>
<evidence type="ECO:0000313" key="8">
    <source>
        <dbReference type="EMBL" id="SIN71444.1"/>
    </source>
</evidence>
<dbReference type="SUPFAM" id="SSF103473">
    <property type="entry name" value="MFS general substrate transporter"/>
    <property type="match status" value="1"/>
</dbReference>
<dbReference type="EMBL" id="FSRJ01000001">
    <property type="protein sequence ID" value="SIN71444.1"/>
    <property type="molecule type" value="Genomic_DNA"/>
</dbReference>
<dbReference type="STRING" id="232089.SAMN05443544_0397"/>
<feature type="transmembrane region" description="Helical" evidence="6">
    <location>
        <begin position="308"/>
        <end position="326"/>
    </location>
</feature>
<dbReference type="PANTHER" id="PTHR23528">
    <property type="match status" value="1"/>
</dbReference>
<feature type="transmembrane region" description="Helical" evidence="6">
    <location>
        <begin position="192"/>
        <end position="209"/>
    </location>
</feature>
<gene>
    <name evidence="8" type="ORF">SAMN05443544_0397</name>
</gene>
<feature type="transmembrane region" description="Helical" evidence="6">
    <location>
        <begin position="397"/>
        <end position="415"/>
    </location>
</feature>
<evidence type="ECO:0000256" key="5">
    <source>
        <dbReference type="SAM" id="MobiDB-lite"/>
    </source>
</evidence>
<dbReference type="PROSITE" id="PS50850">
    <property type="entry name" value="MFS"/>
    <property type="match status" value="1"/>
</dbReference>
<dbReference type="GO" id="GO:0005886">
    <property type="term" value="C:plasma membrane"/>
    <property type="evidence" value="ECO:0007669"/>
    <property type="project" value="UniProtKB-SubCell"/>
</dbReference>
<dbReference type="RefSeq" id="WP_074258684.1">
    <property type="nucleotide sequence ID" value="NZ_FSRJ01000001.1"/>
</dbReference>
<feature type="transmembrane region" description="Helical" evidence="6">
    <location>
        <begin position="31"/>
        <end position="48"/>
    </location>
</feature>
<keyword evidence="4 6" id="KW-0472">Membrane</keyword>
<evidence type="ECO:0000256" key="6">
    <source>
        <dbReference type="SAM" id="Phobius"/>
    </source>
</evidence>
<feature type="transmembrane region" description="Helical" evidence="6">
    <location>
        <begin position="68"/>
        <end position="92"/>
    </location>
</feature>
<dbReference type="Pfam" id="PF07690">
    <property type="entry name" value="MFS_1"/>
    <property type="match status" value="1"/>
</dbReference>
<keyword evidence="9" id="KW-1185">Reference proteome</keyword>
<dbReference type="Proteomes" id="UP000184699">
    <property type="component" value="Unassembled WGS sequence"/>
</dbReference>
<feature type="transmembrane region" description="Helical" evidence="6">
    <location>
        <begin position="104"/>
        <end position="122"/>
    </location>
</feature>
<dbReference type="PANTHER" id="PTHR23528:SF1">
    <property type="entry name" value="MAJOR FACILITATOR SUPERFAMILY (MFS) PROFILE DOMAIN-CONTAINING PROTEIN"/>
    <property type="match status" value="1"/>
</dbReference>
<evidence type="ECO:0000256" key="1">
    <source>
        <dbReference type="ARBA" id="ARBA00004651"/>
    </source>
</evidence>
<evidence type="ECO:0000259" key="7">
    <source>
        <dbReference type="PROSITE" id="PS50850"/>
    </source>
</evidence>
<feature type="transmembrane region" description="Helical" evidence="6">
    <location>
        <begin position="278"/>
        <end position="296"/>
    </location>
</feature>
<dbReference type="OrthoDB" id="7584869at2"/>
<reference evidence="9" key="1">
    <citation type="submission" date="2016-11" db="EMBL/GenBank/DDBJ databases">
        <authorList>
            <person name="Varghese N."/>
            <person name="Submissions S."/>
        </authorList>
    </citation>
    <scope>NUCLEOTIDE SEQUENCE [LARGE SCALE GENOMIC DNA]</scope>
    <source>
        <strain evidence="9">DSM 8595</strain>
    </source>
</reference>
<evidence type="ECO:0000313" key="9">
    <source>
        <dbReference type="Proteomes" id="UP000184699"/>
    </source>
</evidence>
<name>A0A1N6DL86_9MICO</name>
<comment type="subcellular location">
    <subcellularLocation>
        <location evidence="1">Cell membrane</location>
        <topology evidence="1">Multi-pass membrane protein</topology>
    </subcellularLocation>
</comment>
<feature type="transmembrane region" description="Helical" evidence="6">
    <location>
        <begin position="371"/>
        <end position="391"/>
    </location>
</feature>
<feature type="transmembrane region" description="Helical" evidence="6">
    <location>
        <begin position="248"/>
        <end position="266"/>
    </location>
</feature>
<feature type="transmembrane region" description="Helical" evidence="6">
    <location>
        <begin position="332"/>
        <end position="350"/>
    </location>
</feature>
<dbReference type="AlphaFoldDB" id="A0A1N6DL86"/>
<accession>A0A1N6DL86</accession>
<dbReference type="InterPro" id="IPR020846">
    <property type="entry name" value="MFS_dom"/>
</dbReference>
<dbReference type="GO" id="GO:0022857">
    <property type="term" value="F:transmembrane transporter activity"/>
    <property type="evidence" value="ECO:0007669"/>
    <property type="project" value="InterPro"/>
</dbReference>